<dbReference type="Proteomes" id="UP000036061">
    <property type="component" value="Chromosome"/>
</dbReference>
<reference evidence="1 2" key="1">
    <citation type="journal article" date="2015" name="Genome Announc.">
        <title>Draft Genome Sequence of Brevibacillus brevis DZQ7, a Plant Growth-Promoting Rhizobacterium with Broad-Spectrum Antimicrobial Activity.</title>
        <authorList>
            <person name="Hou Q."/>
            <person name="Wang C."/>
            <person name="Hou X."/>
            <person name="Xia Z."/>
            <person name="Ye J."/>
            <person name="Liu K."/>
            <person name="Liu H."/>
            <person name="Wang J."/>
            <person name="Guo H."/>
            <person name="Yu X."/>
            <person name="Yang Y."/>
            <person name="Du B."/>
            <person name="Ding Y."/>
        </authorList>
    </citation>
    <scope>NUCLEOTIDE SEQUENCE [LARGE SCALE GENOMIC DNA]</scope>
    <source>
        <strain evidence="1 2">DZQ7</strain>
    </source>
</reference>
<dbReference type="EMBL" id="CP030117">
    <property type="protein sequence ID" value="AWX57301.1"/>
    <property type="molecule type" value="Genomic_DNA"/>
</dbReference>
<organism evidence="1 2">
    <name type="scientific">Brevibacillus brevis</name>
    <name type="common">Bacillus brevis</name>
    <dbReference type="NCBI Taxonomy" id="1393"/>
    <lineage>
        <taxon>Bacteria</taxon>
        <taxon>Bacillati</taxon>
        <taxon>Bacillota</taxon>
        <taxon>Bacilli</taxon>
        <taxon>Bacillales</taxon>
        <taxon>Paenibacillaceae</taxon>
        <taxon>Brevibacillus</taxon>
    </lineage>
</organism>
<dbReference type="RefSeq" id="WP_048033875.1">
    <property type="nucleotide sequence ID" value="NZ_CP030117.1"/>
</dbReference>
<dbReference type="AlphaFoldDB" id="A0A2Z4MLP9"/>
<protein>
    <submittedName>
        <fullName evidence="1">Uncharacterized protein</fullName>
    </submittedName>
</protein>
<sequence length="80" mass="9535">MDYTYESLLTDLKIGREIEFEYKASRYSITRTNGCWNFTTFNQEDYLQIKNLNDIGLVKVEDCLLKDLFDLGKYQDLTIF</sequence>
<name>A0A2Z4MLP9_BREBE</name>
<accession>A0A2Z4MLP9</accession>
<proteinExistence type="predicted"/>
<gene>
    <name evidence="1" type="ORF">AB432_020600</name>
</gene>
<evidence type="ECO:0000313" key="2">
    <source>
        <dbReference type="Proteomes" id="UP000036061"/>
    </source>
</evidence>
<evidence type="ECO:0000313" key="1">
    <source>
        <dbReference type="EMBL" id="AWX57301.1"/>
    </source>
</evidence>